<evidence type="ECO:0000256" key="8">
    <source>
        <dbReference type="SAM" id="Coils"/>
    </source>
</evidence>
<dbReference type="RefSeq" id="XP_002548868.1">
    <property type="nucleotide sequence ID" value="XM_002548822.1"/>
</dbReference>
<comment type="similarity">
    <text evidence="2">Belongs to the mitochondrion-specific ribosomal protein mL40 family.</text>
</comment>
<comment type="subcellular location">
    <subcellularLocation>
        <location evidence="1">Mitochondrion</location>
    </subcellularLocation>
</comment>
<dbReference type="PANTHER" id="PTHR39150">
    <property type="entry name" value="54S RIBOSOMAL PROTEIN L28, MITOCHONDRIAL"/>
    <property type="match status" value="1"/>
</dbReference>
<gene>
    <name evidence="9" type="ORF">CTRG_03165</name>
</gene>
<proteinExistence type="inferred from homology"/>
<sequence>MFNPLNKSTPSIFKIFTRGKRVTSTLNVATQKIVNQLSVLSASRKQPKLLRLCKEDIIKHKTIMNAWKLLKRRRVTKQMDQLSKQYNSIQNAMEDLKTTSPQLYQAANAKDNKRFTTFPIEMRVPTDFPPNKPWIYNYAPKRQTRK</sequence>
<evidence type="ECO:0000256" key="1">
    <source>
        <dbReference type="ARBA" id="ARBA00004173"/>
    </source>
</evidence>
<evidence type="ECO:0000256" key="4">
    <source>
        <dbReference type="ARBA" id="ARBA00022980"/>
    </source>
</evidence>
<evidence type="ECO:0000256" key="6">
    <source>
        <dbReference type="ARBA" id="ARBA00023274"/>
    </source>
</evidence>
<evidence type="ECO:0000313" key="9">
    <source>
        <dbReference type="EMBL" id="EER32740.1"/>
    </source>
</evidence>
<dbReference type="OrthoDB" id="2098203at2759"/>
<dbReference type="Pfam" id="PF09812">
    <property type="entry name" value="MRP-L28"/>
    <property type="match status" value="1"/>
</dbReference>
<dbReference type="VEuPathDB" id="FungiDB:CTRG_03165"/>
<keyword evidence="4" id="KW-0689">Ribosomal protein</keyword>
<organism evidence="9 10">
    <name type="scientific">Candida tropicalis (strain ATCC MYA-3404 / T1)</name>
    <name type="common">Yeast</name>
    <dbReference type="NCBI Taxonomy" id="294747"/>
    <lineage>
        <taxon>Eukaryota</taxon>
        <taxon>Fungi</taxon>
        <taxon>Dikarya</taxon>
        <taxon>Ascomycota</taxon>
        <taxon>Saccharomycotina</taxon>
        <taxon>Pichiomycetes</taxon>
        <taxon>Debaryomycetaceae</taxon>
        <taxon>Candida/Lodderomyces clade</taxon>
        <taxon>Candida</taxon>
    </lineage>
</organism>
<evidence type="ECO:0000256" key="5">
    <source>
        <dbReference type="ARBA" id="ARBA00023128"/>
    </source>
</evidence>
<dbReference type="GO" id="GO:0032543">
    <property type="term" value="P:mitochondrial translation"/>
    <property type="evidence" value="ECO:0007669"/>
    <property type="project" value="InterPro"/>
</dbReference>
<dbReference type="GO" id="GO:0003735">
    <property type="term" value="F:structural constituent of ribosome"/>
    <property type="evidence" value="ECO:0007669"/>
    <property type="project" value="InterPro"/>
</dbReference>
<name>C5MAS3_CANTT</name>
<protein>
    <recommendedName>
        <fullName evidence="7">Large ribosomal subunit protein mL40</fullName>
    </recommendedName>
</protein>
<evidence type="ECO:0000256" key="2">
    <source>
        <dbReference type="ARBA" id="ARBA00009360"/>
    </source>
</evidence>
<dbReference type="GO" id="GO:1990904">
    <property type="term" value="C:ribonucleoprotein complex"/>
    <property type="evidence" value="ECO:0007669"/>
    <property type="project" value="UniProtKB-KW"/>
</dbReference>
<keyword evidence="3" id="KW-0809">Transit peptide</keyword>
<keyword evidence="5" id="KW-0496">Mitochondrion</keyword>
<dbReference type="HOGENOM" id="CLU_126124_0_0_1"/>
<keyword evidence="8" id="KW-0175">Coiled coil</keyword>
<dbReference type="FunFam" id="6.10.250.3440:FF:000001">
    <property type="entry name" value="Mitochondrial ribosomal protein L40"/>
    <property type="match status" value="1"/>
</dbReference>
<evidence type="ECO:0000256" key="3">
    <source>
        <dbReference type="ARBA" id="ARBA00022946"/>
    </source>
</evidence>
<dbReference type="EMBL" id="GG692398">
    <property type="protein sequence ID" value="EER32740.1"/>
    <property type="molecule type" value="Genomic_DNA"/>
</dbReference>
<keyword evidence="10" id="KW-1185">Reference proteome</keyword>
<dbReference type="Gene3D" id="6.10.250.3440">
    <property type="match status" value="1"/>
</dbReference>
<reference evidence="9 10" key="1">
    <citation type="journal article" date="2009" name="Nature">
        <title>Evolution of pathogenicity and sexual reproduction in eight Candida genomes.</title>
        <authorList>
            <person name="Butler G."/>
            <person name="Rasmussen M.D."/>
            <person name="Lin M.F."/>
            <person name="Santos M.A."/>
            <person name="Sakthikumar S."/>
            <person name="Munro C.A."/>
            <person name="Rheinbay E."/>
            <person name="Grabherr M."/>
            <person name="Forche A."/>
            <person name="Reedy J.L."/>
            <person name="Agrafioti I."/>
            <person name="Arnaud M.B."/>
            <person name="Bates S."/>
            <person name="Brown A.J."/>
            <person name="Brunke S."/>
            <person name="Costanzo M.C."/>
            <person name="Fitzpatrick D.A."/>
            <person name="de Groot P.W."/>
            <person name="Harris D."/>
            <person name="Hoyer L.L."/>
            <person name="Hube B."/>
            <person name="Klis F.M."/>
            <person name="Kodira C."/>
            <person name="Lennard N."/>
            <person name="Logue M.E."/>
            <person name="Martin R."/>
            <person name="Neiman A.M."/>
            <person name="Nikolaou E."/>
            <person name="Quail M.A."/>
            <person name="Quinn J."/>
            <person name="Santos M.C."/>
            <person name="Schmitzberger F.F."/>
            <person name="Sherlock G."/>
            <person name="Shah P."/>
            <person name="Silverstein K.A."/>
            <person name="Skrzypek M.S."/>
            <person name="Soll D."/>
            <person name="Staggs R."/>
            <person name="Stansfield I."/>
            <person name="Stumpf M.P."/>
            <person name="Sudbery P.E."/>
            <person name="Srikantha T."/>
            <person name="Zeng Q."/>
            <person name="Berman J."/>
            <person name="Berriman M."/>
            <person name="Heitman J."/>
            <person name="Gow N.A."/>
            <person name="Lorenz M.C."/>
            <person name="Birren B.W."/>
            <person name="Kellis M."/>
            <person name="Cuomo C.A."/>
        </authorList>
    </citation>
    <scope>NUCLEOTIDE SEQUENCE [LARGE SCALE GENOMIC DNA]</scope>
    <source>
        <strain evidence="10">ATCC MYA-3404 / T1</strain>
    </source>
</reference>
<feature type="coiled-coil region" evidence="8">
    <location>
        <begin position="72"/>
        <end position="99"/>
    </location>
</feature>
<evidence type="ECO:0000313" key="10">
    <source>
        <dbReference type="Proteomes" id="UP000002037"/>
    </source>
</evidence>
<evidence type="ECO:0000256" key="7">
    <source>
        <dbReference type="ARBA" id="ARBA00035192"/>
    </source>
</evidence>
<dbReference type="GeneID" id="8299793"/>
<keyword evidence="6" id="KW-0687">Ribonucleoprotein</keyword>
<dbReference type="InterPro" id="IPR019192">
    <property type="entry name" value="Ribosomal_mL40"/>
</dbReference>
<dbReference type="AlphaFoldDB" id="C5MAS3"/>
<dbReference type="KEGG" id="ctp:CTRG_03165"/>
<dbReference type="PANTHER" id="PTHR39150:SF1">
    <property type="entry name" value="LARGE RIBOSOMAL SUBUNIT PROTEIN ML40"/>
    <property type="match status" value="1"/>
</dbReference>
<dbReference type="STRING" id="294747.C5MAS3"/>
<dbReference type="GO" id="GO:0005840">
    <property type="term" value="C:ribosome"/>
    <property type="evidence" value="ECO:0007669"/>
    <property type="project" value="UniProtKB-KW"/>
</dbReference>
<dbReference type="eggNOG" id="KOG4778">
    <property type="taxonomic scope" value="Eukaryota"/>
</dbReference>
<dbReference type="InterPro" id="IPR042831">
    <property type="entry name" value="Ribosomal_mL40_fung"/>
</dbReference>
<dbReference type="Proteomes" id="UP000002037">
    <property type="component" value="Unassembled WGS sequence"/>
</dbReference>
<dbReference type="GO" id="GO:0005739">
    <property type="term" value="C:mitochondrion"/>
    <property type="evidence" value="ECO:0007669"/>
    <property type="project" value="UniProtKB-SubCell"/>
</dbReference>
<accession>C5MAS3</accession>